<dbReference type="GO" id="GO:0046872">
    <property type="term" value="F:metal ion binding"/>
    <property type="evidence" value="ECO:0007669"/>
    <property type="project" value="UniProtKB-KW"/>
</dbReference>
<dbReference type="InterPro" id="IPR013780">
    <property type="entry name" value="Glyco_hydro_b"/>
</dbReference>
<feature type="domain" description="Glycoside hydrolase family 38 central" evidence="11">
    <location>
        <begin position="372"/>
        <end position="445"/>
    </location>
</feature>
<dbReference type="Pfam" id="PF09261">
    <property type="entry name" value="Alpha-mann_mid"/>
    <property type="match status" value="1"/>
</dbReference>
<dbReference type="EC" id="3.2.1.-" evidence="10"/>
<keyword evidence="10" id="KW-0732">Signal</keyword>
<keyword evidence="6 10" id="KW-0862">Zinc</keyword>
<dbReference type="Pfam" id="PF07748">
    <property type="entry name" value="Glyco_hydro_38C"/>
    <property type="match status" value="1"/>
</dbReference>
<comment type="catalytic activity">
    <reaction evidence="1">
        <text>Hydrolysis of terminal, non-reducing alpha-D-mannose residues in alpha-D-mannosides.</text>
        <dbReference type="EC" id="3.2.1.24"/>
    </reaction>
</comment>
<dbReference type="InterPro" id="IPR011013">
    <property type="entry name" value="Gal_mutarotase_sf_dom"/>
</dbReference>
<comment type="cofactor">
    <cofactor evidence="10">
        <name>Zn(2+)</name>
        <dbReference type="ChEBI" id="CHEBI:29105"/>
    </cofactor>
    <text evidence="10">Binds 1 zinc ion per subunit.</text>
</comment>
<keyword evidence="9 10" id="KW-0326">Glycosidase</keyword>
<dbReference type="FunFam" id="2.70.98.30:FF:000003">
    <property type="entry name" value="Alpha-mannosidase"/>
    <property type="match status" value="1"/>
</dbReference>
<evidence type="ECO:0000256" key="2">
    <source>
        <dbReference type="ARBA" id="ARBA00009792"/>
    </source>
</evidence>
<name>A0A835CUJ3_APHGI</name>
<feature type="chain" id="PRO_5033102386" description="Alpha-mannosidase" evidence="10">
    <location>
        <begin position="23"/>
        <end position="1016"/>
    </location>
</feature>
<dbReference type="InterPro" id="IPR041147">
    <property type="entry name" value="GH38_C"/>
</dbReference>
<dbReference type="GO" id="GO:0005764">
    <property type="term" value="C:lysosome"/>
    <property type="evidence" value="ECO:0007669"/>
    <property type="project" value="TreeGrafter"/>
</dbReference>
<dbReference type="Gene3D" id="2.70.98.30">
    <property type="entry name" value="Golgi alpha-mannosidase II, domain 4"/>
    <property type="match status" value="1"/>
</dbReference>
<dbReference type="SUPFAM" id="SSF88713">
    <property type="entry name" value="Glycoside hydrolase/deacetylase"/>
    <property type="match status" value="1"/>
</dbReference>
<dbReference type="Gene3D" id="2.60.40.1180">
    <property type="entry name" value="Golgi alpha-mannosidase II"/>
    <property type="match status" value="1"/>
</dbReference>
<evidence type="ECO:0000256" key="1">
    <source>
        <dbReference type="ARBA" id="ARBA00000365"/>
    </source>
</evidence>
<evidence type="ECO:0000313" key="12">
    <source>
        <dbReference type="EMBL" id="KAF7994383.1"/>
    </source>
</evidence>
<dbReference type="PANTHER" id="PTHR11607:SF3">
    <property type="entry name" value="LYSOSOMAL ALPHA-MANNOSIDASE"/>
    <property type="match status" value="1"/>
</dbReference>
<dbReference type="OrthoDB" id="2016903at2759"/>
<evidence type="ECO:0000256" key="8">
    <source>
        <dbReference type="ARBA" id="ARBA00023180"/>
    </source>
</evidence>
<evidence type="ECO:0000259" key="11">
    <source>
        <dbReference type="SMART" id="SM00872"/>
    </source>
</evidence>
<evidence type="ECO:0000256" key="10">
    <source>
        <dbReference type="RuleBase" id="RU361199"/>
    </source>
</evidence>
<comment type="caution">
    <text evidence="12">The sequence shown here is derived from an EMBL/GenBank/DDBJ whole genome shotgun (WGS) entry which is preliminary data.</text>
</comment>
<dbReference type="InterPro" id="IPR050843">
    <property type="entry name" value="Glycosyl_Hydrlase_38"/>
</dbReference>
<keyword evidence="5 10" id="KW-0378">Hydrolase</keyword>
<evidence type="ECO:0000256" key="7">
    <source>
        <dbReference type="ARBA" id="ARBA00023157"/>
    </source>
</evidence>
<sequence>MARLKIYQLGSLILTCVVLVNAGVFRDNNNNQNDERRTCGYEGCPKIDPTKLNVHLVAHTHDDVGWLKTVDQYYYGGRNSIQKAGVQYIIDTVIDSLRKDPERRFIYVETAFLWKWWQRQTEKLREEVRGFINEGRLEIISGAWSMNDEATTHYHSIVDQFTWGFRRLNDTFGECARPKIGWQIDPFGHSREQASLFAQFGFDGMFFGRLDHEDKTARLKEQRAEFLWKASSSLGEKADLLSVALFNNYSPPPGFCFDILCQDEPLIDDPESADNNIDSRTKEFYNYLIDQSHYYQTKNIILTMGGDFTYQDAEMYFSNLDLLIRYTNKIYGSQINVFYSTPSCYIKSIHEADKIWTTKSDDFFPYSSDPHAFWTGYFTSRPTLKYFERMGNNYLQIVKQLSILSSKMDSDDLQHLREVMGVMQHHDAVTGTEKQHVAEDYARLLHESIVKSSDIISDAILKIASKNNTSNTYEDTKFYSCLLLNTSTCTVSEDSKKFVVTLYNPQSNPVSSYIRIPVNGKSYIVNDHTGAEILTQLVPIPLAVVQLPGRKSIATRELVFRALNISAFGYQSYFVSEKLSDDDEVNIADSDKSISSDLYDISVDEAGQVVVQWKKENIKVVQSFHYYIGAVGDNSNAEKRASGAYIFRPNESAIHNFIYSGYHEIFKGPLVQEIHLTVNDHVSLVVRILDNEEQVEFEWLAGPIPIDDKKGKEIVIRYSSNLQSAGTFYTDSNGREMLKRKRNYRPTWNLNLQEPIAGNYYPVTAKISLEDRDKGYKLSVLNDRAQGGSSLTDGELELMIHRRLLVDDAFGVEEALNEQAFGTGLVARGIHYLVGGNLNNLDTIALAEKSMALKLSLRPWALFTPLNNTDNFINWKNNYNMKAGGLRKKLPKNIHILTYEPWKNGEILLRLEHLYEIGEATQLSQPAEINIGDLFTDFDITSLRETSLGGNQWIESMNRFKWKSDNNDIEYDVNNTSVDQQVYIKNGVINVLLRAREIRTFIITGTKKTSTFIIDK</sequence>
<dbReference type="Proteomes" id="UP000639338">
    <property type="component" value="Unassembled WGS sequence"/>
</dbReference>
<dbReference type="CDD" id="cd10810">
    <property type="entry name" value="GH38N_AMII_LAM_like"/>
    <property type="match status" value="1"/>
</dbReference>
<protein>
    <recommendedName>
        <fullName evidence="3 10">Alpha-mannosidase</fullName>
        <ecNumber evidence="10">3.2.1.-</ecNumber>
    </recommendedName>
</protein>
<dbReference type="InterPro" id="IPR015341">
    <property type="entry name" value="Glyco_hydro_38_cen"/>
</dbReference>
<dbReference type="InterPro" id="IPR037094">
    <property type="entry name" value="Glyco_hydro_38_cen_sf"/>
</dbReference>
<dbReference type="PANTHER" id="PTHR11607">
    <property type="entry name" value="ALPHA-MANNOSIDASE"/>
    <property type="match status" value="1"/>
</dbReference>
<dbReference type="SMART" id="SM00872">
    <property type="entry name" value="Alpha-mann_mid"/>
    <property type="match status" value="1"/>
</dbReference>
<dbReference type="FunFam" id="1.20.1270.50:FF:000002">
    <property type="entry name" value="Alpha-mannosidase"/>
    <property type="match status" value="1"/>
</dbReference>
<dbReference type="GO" id="GO:0004559">
    <property type="term" value="F:alpha-mannosidase activity"/>
    <property type="evidence" value="ECO:0007669"/>
    <property type="project" value="UniProtKB-EC"/>
</dbReference>
<evidence type="ECO:0000256" key="3">
    <source>
        <dbReference type="ARBA" id="ARBA00012752"/>
    </source>
</evidence>
<dbReference type="Gene3D" id="2.60.40.1360">
    <property type="match status" value="1"/>
</dbReference>
<proteinExistence type="inferred from homology"/>
<evidence type="ECO:0000256" key="9">
    <source>
        <dbReference type="ARBA" id="ARBA00023295"/>
    </source>
</evidence>
<dbReference type="InterPro" id="IPR011682">
    <property type="entry name" value="Glyco_hydro_38_C"/>
</dbReference>
<dbReference type="Pfam" id="PF01074">
    <property type="entry name" value="Glyco_hydro_38N"/>
    <property type="match status" value="1"/>
</dbReference>
<evidence type="ECO:0000313" key="13">
    <source>
        <dbReference type="Proteomes" id="UP000639338"/>
    </source>
</evidence>
<reference evidence="12 13" key="1">
    <citation type="submission" date="2020-08" db="EMBL/GenBank/DDBJ databases">
        <title>Aphidius gifuensis genome sequencing and assembly.</title>
        <authorList>
            <person name="Du Z."/>
        </authorList>
    </citation>
    <scope>NUCLEOTIDE SEQUENCE [LARGE SCALE GENOMIC DNA]</scope>
    <source>
        <strain evidence="12">YNYX2018</strain>
        <tissue evidence="12">Adults</tissue>
    </source>
</reference>
<keyword evidence="13" id="KW-1185">Reference proteome</keyword>
<dbReference type="GO" id="GO:0030246">
    <property type="term" value="F:carbohydrate binding"/>
    <property type="evidence" value="ECO:0007669"/>
    <property type="project" value="InterPro"/>
</dbReference>
<dbReference type="FunFam" id="1.20.1270.50:FF:000003">
    <property type="entry name" value="Alpha-mannosidase"/>
    <property type="match status" value="1"/>
</dbReference>
<gene>
    <name evidence="12" type="ORF">HCN44_003855</name>
</gene>
<dbReference type="AlphaFoldDB" id="A0A835CUJ3"/>
<dbReference type="InterPro" id="IPR027291">
    <property type="entry name" value="Glyco_hydro_38_N_sf"/>
</dbReference>
<keyword evidence="4 10" id="KW-0479">Metal-binding</keyword>
<dbReference type="GO" id="GO:0006013">
    <property type="term" value="P:mannose metabolic process"/>
    <property type="evidence" value="ECO:0007669"/>
    <property type="project" value="InterPro"/>
</dbReference>
<accession>A0A835CUJ3</accession>
<evidence type="ECO:0000256" key="5">
    <source>
        <dbReference type="ARBA" id="ARBA00022801"/>
    </source>
</evidence>
<dbReference type="SUPFAM" id="SSF88688">
    <property type="entry name" value="Families 57/38 glycoside transferase middle domain"/>
    <property type="match status" value="1"/>
</dbReference>
<dbReference type="Pfam" id="PF17677">
    <property type="entry name" value="Glyco_hydro38C2"/>
    <property type="match status" value="1"/>
</dbReference>
<dbReference type="InterPro" id="IPR011330">
    <property type="entry name" value="Glyco_hydro/deAcase_b/a-brl"/>
</dbReference>
<evidence type="ECO:0000256" key="4">
    <source>
        <dbReference type="ARBA" id="ARBA00022723"/>
    </source>
</evidence>
<keyword evidence="7" id="KW-1015">Disulfide bond</keyword>
<comment type="similarity">
    <text evidence="2 10">Belongs to the glycosyl hydrolase 38 family.</text>
</comment>
<dbReference type="FunFam" id="2.60.40.1180:FF:000018">
    <property type="entry name" value="Alpha-mannosidase"/>
    <property type="match status" value="1"/>
</dbReference>
<feature type="signal peptide" evidence="10">
    <location>
        <begin position="1"/>
        <end position="22"/>
    </location>
</feature>
<dbReference type="InterPro" id="IPR000602">
    <property type="entry name" value="Glyco_hydro_38_N"/>
</dbReference>
<dbReference type="Gene3D" id="1.20.1270.50">
    <property type="entry name" value="Glycoside hydrolase family 38, central domain"/>
    <property type="match status" value="2"/>
</dbReference>
<dbReference type="FunFam" id="3.20.110.10:FF:000001">
    <property type="entry name" value="Alpha-mannosidase"/>
    <property type="match status" value="1"/>
</dbReference>
<evidence type="ECO:0000256" key="6">
    <source>
        <dbReference type="ARBA" id="ARBA00022833"/>
    </source>
</evidence>
<keyword evidence="8" id="KW-0325">Glycoprotein</keyword>
<organism evidence="12 13">
    <name type="scientific">Aphidius gifuensis</name>
    <name type="common">Parasitoid wasp</name>
    <dbReference type="NCBI Taxonomy" id="684658"/>
    <lineage>
        <taxon>Eukaryota</taxon>
        <taxon>Metazoa</taxon>
        <taxon>Ecdysozoa</taxon>
        <taxon>Arthropoda</taxon>
        <taxon>Hexapoda</taxon>
        <taxon>Insecta</taxon>
        <taxon>Pterygota</taxon>
        <taxon>Neoptera</taxon>
        <taxon>Endopterygota</taxon>
        <taxon>Hymenoptera</taxon>
        <taxon>Apocrita</taxon>
        <taxon>Ichneumonoidea</taxon>
        <taxon>Braconidae</taxon>
        <taxon>Aphidiinae</taxon>
        <taxon>Aphidius</taxon>
    </lineage>
</organism>
<dbReference type="InterPro" id="IPR028995">
    <property type="entry name" value="Glyco_hydro_57/38_cen_sf"/>
</dbReference>
<dbReference type="Gene3D" id="3.20.110.10">
    <property type="entry name" value="Glycoside hydrolase 38, N terminal domain"/>
    <property type="match status" value="1"/>
</dbReference>
<dbReference type="SUPFAM" id="SSF74650">
    <property type="entry name" value="Galactose mutarotase-like"/>
    <property type="match status" value="1"/>
</dbReference>
<dbReference type="EMBL" id="JACMRX010000002">
    <property type="protein sequence ID" value="KAF7994383.1"/>
    <property type="molecule type" value="Genomic_DNA"/>
</dbReference>